<sequence length="362" mass="38704">MSAVGSLLRDLESTMLRGSNDERADILSRLTDLFLATAVHMDEEQVGVFDVVIGRLSRAIELRARIELSERIAPVPNAPSGVVRQLALDEIAVARAVLVQSPRLNDQDLVAVSAAKGRDHMLAITERAELGEPVTDFLILRGGRVVTHAVAANQTARFSRHGMGVLVMRAAQDDALQATLGLRRDIPAELVAQLMTAAKNSARRRLSESLEPTLAGDVDSAVERGADAIAAGGHMPGELGAISAALVNIRELNEAGLLDEAKVRTYAQEGATEHAICGVAVLAQLGLPASEQIILGSDREAVLLVARALGWSWETTAALISLRKDFGKSQAAVDRARESFRNLAQGTAQRVLGFLRMRDAKP</sequence>
<proteinExistence type="predicted"/>
<dbReference type="InterPro" id="IPR019285">
    <property type="entry name" value="DUF2336"/>
</dbReference>
<organism evidence="1">
    <name type="scientific">Bosea sp. NBC_00436</name>
    <dbReference type="NCBI Taxonomy" id="2969620"/>
    <lineage>
        <taxon>Bacteria</taxon>
        <taxon>Pseudomonadati</taxon>
        <taxon>Pseudomonadota</taxon>
        <taxon>Alphaproteobacteria</taxon>
        <taxon>Hyphomicrobiales</taxon>
        <taxon>Boseaceae</taxon>
        <taxon>Bosea</taxon>
    </lineage>
</organism>
<name>A0A9E7ZUI9_9HYPH</name>
<dbReference type="AlphaFoldDB" id="A0A9E7ZUI9"/>
<accession>A0A9E7ZUI9</accession>
<dbReference type="Pfam" id="PF10098">
    <property type="entry name" value="DUF2336"/>
    <property type="match status" value="1"/>
</dbReference>
<reference evidence="1" key="1">
    <citation type="submission" date="2022-08" db="EMBL/GenBank/DDBJ databases">
        <title>Complete Genome Sequences of 2 Bosea sp. soil isolates.</title>
        <authorList>
            <person name="Alvarez Arevalo M."/>
            <person name="Sterndorff E.B."/>
            <person name="Faurdal D."/>
            <person name="Joergensen T.S."/>
            <person name="Weber T."/>
        </authorList>
    </citation>
    <scope>NUCLEOTIDE SEQUENCE</scope>
    <source>
        <strain evidence="1">NBC_00436</strain>
    </source>
</reference>
<evidence type="ECO:0000313" key="1">
    <source>
        <dbReference type="EMBL" id="UZF86356.1"/>
    </source>
</evidence>
<protein>
    <submittedName>
        <fullName evidence="1">DUF2336 domain-containing protein</fullName>
    </submittedName>
</protein>
<gene>
    <name evidence="1" type="ORF">NWE54_21625</name>
</gene>
<dbReference type="EMBL" id="CP102774">
    <property type="protein sequence ID" value="UZF86356.1"/>
    <property type="molecule type" value="Genomic_DNA"/>
</dbReference>